<evidence type="ECO:0000259" key="5">
    <source>
        <dbReference type="Pfam" id="PF03968"/>
    </source>
</evidence>
<feature type="domain" description="Organic solvent tolerance-like N-terminal" evidence="5">
    <location>
        <begin position="25"/>
        <end position="97"/>
    </location>
</feature>
<keyword evidence="8" id="KW-1185">Reference proteome</keyword>
<dbReference type="Gene3D" id="2.60.450.10">
    <property type="entry name" value="Lipopolysaccharide (LPS) transport protein A like domain"/>
    <property type="match status" value="1"/>
</dbReference>
<protein>
    <recommendedName>
        <fullName evidence="4">LPS-assembly protein LptD</fullName>
    </recommendedName>
</protein>
<dbReference type="RefSeq" id="WP_259056961.1">
    <property type="nucleotide sequence ID" value="NZ_JANUCT010000019.1"/>
</dbReference>
<evidence type="ECO:0000256" key="2">
    <source>
        <dbReference type="ARBA" id="ARBA00023136"/>
    </source>
</evidence>
<feature type="domain" description="LptD C-terminal" evidence="6">
    <location>
        <begin position="266"/>
        <end position="654"/>
    </location>
</feature>
<gene>
    <name evidence="4" type="primary">lptD</name>
    <name evidence="7" type="ORF">J2T55_002329</name>
</gene>
<dbReference type="GO" id="GO:0015920">
    <property type="term" value="P:lipopolysaccharide transport"/>
    <property type="evidence" value="ECO:0007669"/>
    <property type="project" value="InterPro"/>
</dbReference>
<evidence type="ECO:0000256" key="3">
    <source>
        <dbReference type="ARBA" id="ARBA00023237"/>
    </source>
</evidence>
<dbReference type="InterPro" id="IPR050218">
    <property type="entry name" value="LptD"/>
</dbReference>
<dbReference type="InterPro" id="IPR007543">
    <property type="entry name" value="LptD_C"/>
</dbReference>
<dbReference type="InterPro" id="IPR005653">
    <property type="entry name" value="OstA-like_N"/>
</dbReference>
<accession>A0AAE3HMW6</accession>
<dbReference type="PANTHER" id="PTHR30189:SF1">
    <property type="entry name" value="LPS-ASSEMBLY PROTEIN LPTD"/>
    <property type="match status" value="1"/>
</dbReference>
<comment type="function">
    <text evidence="4">Together with LptE, is involved in the assembly of lipopolysaccharide (LPS) at the surface of the outer membrane.</text>
</comment>
<keyword evidence="3 4" id="KW-0998">Cell outer membrane</keyword>
<evidence type="ECO:0000256" key="1">
    <source>
        <dbReference type="ARBA" id="ARBA00022729"/>
    </source>
</evidence>
<evidence type="ECO:0000259" key="6">
    <source>
        <dbReference type="Pfam" id="PF04453"/>
    </source>
</evidence>
<proteinExistence type="inferred from homology"/>
<keyword evidence="2 4" id="KW-0472">Membrane</keyword>
<dbReference type="GO" id="GO:0043165">
    <property type="term" value="P:Gram-negative-bacterium-type cell outer membrane assembly"/>
    <property type="evidence" value="ECO:0007669"/>
    <property type="project" value="UniProtKB-UniRule"/>
</dbReference>
<sequence length="745" mass="85444">MWRFCAVDFGIPERPAYNPELEPGQVEIEADRADMTEGEVSDFWGNVTFIDRQQAAQAEHARYFSADERAELEGNVQLWDDSQYLKSDTATIQLDEEHGTFYNARYWFPLRHGRGESDSLYREGDHLTRLKNADYTTCPVDGEFWKIYASDLDLDHDAEQGTAKHVVLRIKDIPVFYTPYASFPLSDKRKSGFLPPSVGVGSRTGFDLSTPYYWNIAPQMDATFGPRVMSDRGIMAVGEFRYLFETGEGEIDAEYLPSDNGSDLGDRGIFSVLHEQSFFDGRGSLDIDYANASDRFYLEDFGTSLDVTSTRYLLQQARTRYNGSWWYASANVQAYDIVDSTITREPYKRLPQLRFGTSHYPDNWQLYPQFESEAVYFTRDDMGINLDSRADIEGARYDFMPSVSFPMRGLGGYVEPKVGIRHTQYDLHGGDFFTDKTPSRTLPFTSLDGGLFFERDFSLADSSFKQTLEPRLFYLYVPYENQDDLPIFDTNLYDVSFAQLFRENRFSGADRFGDANQLTLAVTSRLIDNERGRELGRLSLGQIVYFEDREVTLPGLVEEDDTVSPIVAEAATTLIPNWEAVGTIYWDPEESRTEKLAARLSYNNDGRILNLSYRQRRDRRQLLRTNFDPTITNSNLLSVEQTDISFRWPVSRQWSVVGRWNYALPESKTLELFGGVEYEDCCWAFRAVARHHINSVNINRDSTGADDEYSTGIFLQLELKGLTGIGSRANQFLERSIRGYDPDQF</sequence>
<keyword evidence="1 4" id="KW-0732">Signal</keyword>
<comment type="caution">
    <text evidence="4">Lacks conserved residue(s) required for the propagation of feature annotation.</text>
</comment>
<evidence type="ECO:0000313" key="8">
    <source>
        <dbReference type="Proteomes" id="UP001204445"/>
    </source>
</evidence>
<reference evidence="7" key="1">
    <citation type="submission" date="2022-08" db="EMBL/GenBank/DDBJ databases">
        <title>Genomic Encyclopedia of Type Strains, Phase III (KMG-III): the genomes of soil and plant-associated and newly described type strains.</title>
        <authorList>
            <person name="Whitman W."/>
        </authorList>
    </citation>
    <scope>NUCLEOTIDE SEQUENCE</scope>
    <source>
        <strain evidence="7">HMT 1</strain>
    </source>
</reference>
<evidence type="ECO:0000256" key="4">
    <source>
        <dbReference type="HAMAP-Rule" id="MF_01411"/>
    </source>
</evidence>
<dbReference type="InterPro" id="IPR020889">
    <property type="entry name" value="LipoPS_assembly_LptD"/>
</dbReference>
<comment type="similarity">
    <text evidence="4">Belongs to the LptD family.</text>
</comment>
<dbReference type="EMBL" id="JANUCT010000019">
    <property type="protein sequence ID" value="MCS3904293.1"/>
    <property type="molecule type" value="Genomic_DNA"/>
</dbReference>
<dbReference type="Pfam" id="PF03968">
    <property type="entry name" value="LptD_N"/>
    <property type="match status" value="1"/>
</dbReference>
<dbReference type="AlphaFoldDB" id="A0AAE3HMW6"/>
<dbReference type="HAMAP" id="MF_01411">
    <property type="entry name" value="LPS_assembly_LptD"/>
    <property type="match status" value="1"/>
</dbReference>
<comment type="caution">
    <text evidence="7">The sequence shown here is derived from an EMBL/GenBank/DDBJ whole genome shotgun (WGS) entry which is preliminary data.</text>
</comment>
<dbReference type="Proteomes" id="UP001204445">
    <property type="component" value="Unassembled WGS sequence"/>
</dbReference>
<dbReference type="GO" id="GO:1990351">
    <property type="term" value="C:transporter complex"/>
    <property type="evidence" value="ECO:0007669"/>
    <property type="project" value="TreeGrafter"/>
</dbReference>
<organism evidence="7 8">
    <name type="scientific">Methylohalomonas lacus</name>
    <dbReference type="NCBI Taxonomy" id="398773"/>
    <lineage>
        <taxon>Bacteria</taxon>
        <taxon>Pseudomonadati</taxon>
        <taxon>Pseudomonadota</taxon>
        <taxon>Gammaproteobacteria</taxon>
        <taxon>Methylohalomonadales</taxon>
        <taxon>Methylohalomonadaceae</taxon>
        <taxon>Methylohalomonas</taxon>
    </lineage>
</organism>
<evidence type="ECO:0000313" key="7">
    <source>
        <dbReference type="EMBL" id="MCS3904293.1"/>
    </source>
</evidence>
<name>A0AAE3HMW6_9GAMM</name>
<dbReference type="PANTHER" id="PTHR30189">
    <property type="entry name" value="LPS-ASSEMBLY PROTEIN"/>
    <property type="match status" value="1"/>
</dbReference>
<comment type="subunit">
    <text evidence="4">Component of the lipopolysaccharide transport and assembly complex. Interacts with LptE and LptA.</text>
</comment>
<comment type="subcellular location">
    <subcellularLocation>
        <location evidence="4">Cell outer membrane</location>
    </subcellularLocation>
</comment>
<dbReference type="Pfam" id="PF04453">
    <property type="entry name" value="LptD"/>
    <property type="match status" value="1"/>
</dbReference>
<dbReference type="GO" id="GO:0009279">
    <property type="term" value="C:cell outer membrane"/>
    <property type="evidence" value="ECO:0007669"/>
    <property type="project" value="UniProtKB-SubCell"/>
</dbReference>